<dbReference type="InterPro" id="IPR050306">
    <property type="entry name" value="PfkB_Carbo_kinase"/>
</dbReference>
<feature type="domain" description="Carbohydrate kinase PfkB" evidence="4">
    <location>
        <begin position="18"/>
        <end position="310"/>
    </location>
</feature>
<evidence type="ECO:0000256" key="2">
    <source>
        <dbReference type="ARBA" id="ARBA00022679"/>
    </source>
</evidence>
<gene>
    <name evidence="5" type="ORF">G8O29_13560</name>
</gene>
<evidence type="ECO:0000256" key="3">
    <source>
        <dbReference type="ARBA" id="ARBA00022777"/>
    </source>
</evidence>
<keyword evidence="3 5" id="KW-0418">Kinase</keyword>
<dbReference type="InterPro" id="IPR002173">
    <property type="entry name" value="Carboh/pur_kinase_PfkB_CS"/>
</dbReference>
<evidence type="ECO:0000313" key="6">
    <source>
        <dbReference type="Proteomes" id="UP001515660"/>
    </source>
</evidence>
<dbReference type="Pfam" id="PF00294">
    <property type="entry name" value="PfkB"/>
    <property type="match status" value="1"/>
</dbReference>
<evidence type="ECO:0000259" key="4">
    <source>
        <dbReference type="Pfam" id="PF00294"/>
    </source>
</evidence>
<dbReference type="InterPro" id="IPR011611">
    <property type="entry name" value="PfkB_dom"/>
</dbReference>
<evidence type="ECO:0000256" key="1">
    <source>
        <dbReference type="ARBA" id="ARBA00010688"/>
    </source>
</evidence>
<dbReference type="Proteomes" id="UP001515660">
    <property type="component" value="Unassembled WGS sequence"/>
</dbReference>
<dbReference type="SUPFAM" id="SSF53613">
    <property type="entry name" value="Ribokinase-like"/>
    <property type="match status" value="1"/>
</dbReference>
<sequence>MSPVTLQPVDPGSERTPRVVCLGECMVEFFRREDGFWSQGFAGDSFNVAWALRALLPPSAEVAYLTRVGTDALSEDMLSMFRAAGIETRHVARDPERSVGLYTIRTDARGERSFTYWRSESAARGLARDGAALAAAFDGADLVYLSGISLAILPPEDRDRLIGRLCQRGQRRFRVAFDPNIRPRLWPDLRSATAAITALAGIADILLPTHDDEALAFGDPDAAATLRRYARLGVPEIVVKDGIRPTLYQTGEVTGARPVAPVARALDTTGAGDSFNGAYLAARLTGAGQAAAVAAGQGVSAEVVMHRGALMPAAQLRAVATGA</sequence>
<proteinExistence type="inferred from homology"/>
<dbReference type="PANTHER" id="PTHR43085:SF15">
    <property type="entry name" value="2-DEHYDRO-3-DEOXYGLUCONOKINASE"/>
    <property type="match status" value="1"/>
</dbReference>
<reference evidence="5 6" key="1">
    <citation type="journal article" date="2022" name="Microorganisms">
        <title>Genome Sequence and Characterization of a Xanthorhodopsin-Containing, Aerobic Anoxygenic Phototrophic Rhodobacter Species, Isolated from Mesophilic Conditions at Yellowstone National Park.</title>
        <authorList>
            <person name="Kyndt J.A."/>
            <person name="Robertson S."/>
            <person name="Shoffstall I.B."/>
            <person name="Ramaley R.F."/>
            <person name="Meyer T.E."/>
        </authorList>
    </citation>
    <scope>NUCLEOTIDE SEQUENCE [LARGE SCALE GENOMIC DNA]</scope>
    <source>
        <strain evidence="5 6">M37P</strain>
    </source>
</reference>
<dbReference type="GO" id="GO:0016301">
    <property type="term" value="F:kinase activity"/>
    <property type="evidence" value="ECO:0007669"/>
    <property type="project" value="UniProtKB-KW"/>
</dbReference>
<comment type="caution">
    <text evidence="5">The sequence shown here is derived from an EMBL/GenBank/DDBJ whole genome shotgun (WGS) entry which is preliminary data.</text>
</comment>
<dbReference type="CDD" id="cd01166">
    <property type="entry name" value="KdgK"/>
    <property type="match status" value="1"/>
</dbReference>
<dbReference type="InterPro" id="IPR029056">
    <property type="entry name" value="Ribokinase-like"/>
</dbReference>
<dbReference type="Gene3D" id="3.40.1190.20">
    <property type="match status" value="1"/>
</dbReference>
<dbReference type="RefSeq" id="WP_166403768.1">
    <property type="nucleotide sequence ID" value="NZ_JAANHS010000010.1"/>
</dbReference>
<dbReference type="PANTHER" id="PTHR43085">
    <property type="entry name" value="HEXOKINASE FAMILY MEMBER"/>
    <property type="match status" value="1"/>
</dbReference>
<accession>A0ABX0G8Z3</accession>
<protein>
    <submittedName>
        <fullName evidence="5">Sugar kinase</fullName>
    </submittedName>
</protein>
<keyword evidence="2" id="KW-0808">Transferase</keyword>
<keyword evidence="6" id="KW-1185">Reference proteome</keyword>
<dbReference type="EMBL" id="JAANHS010000010">
    <property type="protein sequence ID" value="NHB77747.1"/>
    <property type="molecule type" value="Genomic_DNA"/>
</dbReference>
<evidence type="ECO:0000313" key="5">
    <source>
        <dbReference type="EMBL" id="NHB77747.1"/>
    </source>
</evidence>
<dbReference type="PROSITE" id="PS00584">
    <property type="entry name" value="PFKB_KINASES_2"/>
    <property type="match status" value="1"/>
</dbReference>
<name>A0ABX0G8Z3_9RHOB</name>
<organism evidence="5 6">
    <name type="scientific">Rhodobacter calidifons</name>
    <dbReference type="NCBI Taxonomy" id="2715277"/>
    <lineage>
        <taxon>Bacteria</taxon>
        <taxon>Pseudomonadati</taxon>
        <taxon>Pseudomonadota</taxon>
        <taxon>Alphaproteobacteria</taxon>
        <taxon>Rhodobacterales</taxon>
        <taxon>Rhodobacter group</taxon>
        <taxon>Rhodobacter</taxon>
    </lineage>
</organism>
<comment type="similarity">
    <text evidence="1">Belongs to the carbohydrate kinase PfkB family.</text>
</comment>